<gene>
    <name evidence="2" type="ORF">NNL22_11800</name>
</gene>
<evidence type="ECO:0000256" key="1">
    <source>
        <dbReference type="ARBA" id="ARBA00005534"/>
    </source>
</evidence>
<reference evidence="2" key="1">
    <citation type="submission" date="2022-07" db="EMBL/GenBank/DDBJ databases">
        <title>Alkalimarinus sp. nov., isolated from gut of a Alitta virens.</title>
        <authorList>
            <person name="Yang A.I."/>
            <person name="Shin N.-R."/>
        </authorList>
    </citation>
    <scope>NUCLEOTIDE SEQUENCE</scope>
    <source>
        <strain evidence="2">FA028</strain>
    </source>
</reference>
<evidence type="ECO:0000313" key="3">
    <source>
        <dbReference type="Proteomes" id="UP001164472"/>
    </source>
</evidence>
<dbReference type="KEGG" id="asem:NNL22_11800"/>
<sequence>MWIQKELSIAQKSRGFHLVTSDITAQLPELSSLSVGLLHLFIQHTSASLAICENADPTVRHDMEAHFNHFVPENAAYYQHTLEGSDDMPAHIKSVTIGSDLTIPITNGSLKLGMWQGIYLGEHRNYGGSRRIIATIQGE</sequence>
<dbReference type="SUPFAM" id="SSF111038">
    <property type="entry name" value="YjbQ-like"/>
    <property type="match status" value="1"/>
</dbReference>
<dbReference type="Proteomes" id="UP001164472">
    <property type="component" value="Chromosome"/>
</dbReference>
<dbReference type="InterPro" id="IPR035917">
    <property type="entry name" value="YjbQ-like_sf"/>
</dbReference>
<dbReference type="Gene3D" id="2.60.120.460">
    <property type="entry name" value="YjbQ-like"/>
    <property type="match status" value="1"/>
</dbReference>
<dbReference type="NCBIfam" id="TIGR00149">
    <property type="entry name" value="TIGR00149_YjbQ"/>
    <property type="match status" value="1"/>
</dbReference>
<keyword evidence="3" id="KW-1185">Reference proteome</keyword>
<dbReference type="PANTHER" id="PTHR30615:SF8">
    <property type="entry name" value="UPF0047 PROTEIN C4A8.02C"/>
    <property type="match status" value="1"/>
</dbReference>
<protein>
    <submittedName>
        <fullName evidence="2">Secondary thiamine-phosphate synthase enzyme YjbQ</fullName>
    </submittedName>
</protein>
<dbReference type="PANTHER" id="PTHR30615">
    <property type="entry name" value="UNCHARACTERIZED PROTEIN YJBQ-RELATED"/>
    <property type="match status" value="1"/>
</dbReference>
<dbReference type="PIRSF" id="PIRSF004681">
    <property type="entry name" value="UCP004681"/>
    <property type="match status" value="1"/>
</dbReference>
<proteinExistence type="inferred from homology"/>
<dbReference type="EMBL" id="CP101527">
    <property type="protein sequence ID" value="UZW73721.1"/>
    <property type="molecule type" value="Genomic_DNA"/>
</dbReference>
<dbReference type="RefSeq" id="WP_251809862.1">
    <property type="nucleotide sequence ID" value="NZ_CP101527.1"/>
</dbReference>
<dbReference type="Pfam" id="PF01894">
    <property type="entry name" value="YjbQ"/>
    <property type="match status" value="1"/>
</dbReference>
<organism evidence="2 3">
    <name type="scientific">Alkalimarinus sediminis</name>
    <dbReference type="NCBI Taxonomy" id="1632866"/>
    <lineage>
        <taxon>Bacteria</taxon>
        <taxon>Pseudomonadati</taxon>
        <taxon>Pseudomonadota</taxon>
        <taxon>Gammaproteobacteria</taxon>
        <taxon>Alteromonadales</taxon>
        <taxon>Alteromonadaceae</taxon>
        <taxon>Alkalimarinus</taxon>
    </lineage>
</organism>
<dbReference type="InterPro" id="IPR001602">
    <property type="entry name" value="UPF0047_YjbQ-like"/>
</dbReference>
<dbReference type="AlphaFoldDB" id="A0A9E8HNU0"/>
<comment type="similarity">
    <text evidence="1">Belongs to the UPF0047 family.</text>
</comment>
<accession>A0A9E8HNU0</accession>
<evidence type="ECO:0000313" key="2">
    <source>
        <dbReference type="EMBL" id="UZW73721.1"/>
    </source>
</evidence>
<name>A0A9E8HNU0_9ALTE</name>